<feature type="non-terminal residue" evidence="1">
    <location>
        <position position="1"/>
    </location>
</feature>
<gene>
    <name evidence="1" type="ORF">N326_13154</name>
</gene>
<organism evidence="1 2">
    <name type="scientific">Eurypyga helias</name>
    <name type="common">Sunbittern</name>
    <name type="synonym">Ardea helias</name>
    <dbReference type="NCBI Taxonomy" id="54383"/>
    <lineage>
        <taxon>Eukaryota</taxon>
        <taxon>Metazoa</taxon>
        <taxon>Chordata</taxon>
        <taxon>Craniata</taxon>
        <taxon>Vertebrata</taxon>
        <taxon>Euteleostomi</taxon>
        <taxon>Archelosauria</taxon>
        <taxon>Archosauria</taxon>
        <taxon>Dinosauria</taxon>
        <taxon>Saurischia</taxon>
        <taxon>Theropoda</taxon>
        <taxon>Coelurosauria</taxon>
        <taxon>Aves</taxon>
        <taxon>Neognathae</taxon>
        <taxon>Neoaves</taxon>
        <taxon>Phaethontimorphae</taxon>
        <taxon>Eurypygiformes</taxon>
        <taxon>Eurypygidae</taxon>
        <taxon>Eurypyga</taxon>
    </lineage>
</organism>
<proteinExistence type="predicted"/>
<dbReference type="AlphaFoldDB" id="A0A093IN56"/>
<evidence type="ECO:0000313" key="2">
    <source>
        <dbReference type="Proteomes" id="UP000054232"/>
    </source>
</evidence>
<accession>A0A093IN56</accession>
<protein>
    <submittedName>
        <fullName evidence="1">Uncharacterized protein</fullName>
    </submittedName>
</protein>
<feature type="non-terminal residue" evidence="1">
    <location>
        <position position="34"/>
    </location>
</feature>
<keyword evidence="2" id="KW-1185">Reference proteome</keyword>
<dbReference type="Proteomes" id="UP000054232">
    <property type="component" value="Unassembled WGS sequence"/>
</dbReference>
<reference evidence="1 2" key="1">
    <citation type="submission" date="2014-04" db="EMBL/GenBank/DDBJ databases">
        <title>Genome evolution of avian class.</title>
        <authorList>
            <person name="Zhang G."/>
            <person name="Li C."/>
        </authorList>
    </citation>
    <scope>NUCLEOTIDE SEQUENCE [LARGE SCALE GENOMIC DNA]</scope>
    <source>
        <strain evidence="1">BGI_N326</strain>
    </source>
</reference>
<name>A0A093IN56_EURHL</name>
<sequence length="34" mass="4044">GRKNHPFHSTCHTPCLAWFCSRNIFHLCNFLDHC</sequence>
<evidence type="ECO:0000313" key="1">
    <source>
        <dbReference type="EMBL" id="KFW03083.1"/>
    </source>
</evidence>
<dbReference type="EMBL" id="KK563872">
    <property type="protein sequence ID" value="KFW03083.1"/>
    <property type="molecule type" value="Genomic_DNA"/>
</dbReference>